<accession>A0ABN1LVF7</accession>
<keyword evidence="1" id="KW-0732">Signal</keyword>
<feature type="chain" id="PRO_5046924911" evidence="1">
    <location>
        <begin position="19"/>
        <end position="162"/>
    </location>
</feature>
<sequence>MRKALLVAAALVATPALAQANPQIDYPAFQTLTARVAPQRADRLLAFDRFKAEAAKPGALLLDARSKDAFAAGHIAGAVNLPLTDFTAESLAAVIGPDANRPILIYCNNNFSNNQSPVPVKAAALALNIQTFINLVGYGYPNVAELADVVDLRDPKVEWVTG</sequence>
<evidence type="ECO:0000259" key="2">
    <source>
        <dbReference type="PROSITE" id="PS50206"/>
    </source>
</evidence>
<dbReference type="EMBL" id="BAAAFE010000001">
    <property type="protein sequence ID" value="GAA0860855.1"/>
    <property type="molecule type" value="Genomic_DNA"/>
</dbReference>
<dbReference type="SUPFAM" id="SSF52821">
    <property type="entry name" value="Rhodanese/Cell cycle control phosphatase"/>
    <property type="match status" value="1"/>
</dbReference>
<dbReference type="Proteomes" id="UP001500738">
    <property type="component" value="Unassembled WGS sequence"/>
</dbReference>
<protein>
    <submittedName>
        <fullName evidence="3">Rhodanese-like domain-containing protein</fullName>
    </submittedName>
</protein>
<evidence type="ECO:0000256" key="1">
    <source>
        <dbReference type="SAM" id="SignalP"/>
    </source>
</evidence>
<keyword evidence="4" id="KW-1185">Reference proteome</keyword>
<dbReference type="CDD" id="cd00158">
    <property type="entry name" value="RHOD"/>
    <property type="match status" value="1"/>
</dbReference>
<comment type="caution">
    <text evidence="3">The sequence shown here is derived from an EMBL/GenBank/DDBJ whole genome shotgun (WGS) entry which is preliminary data.</text>
</comment>
<dbReference type="RefSeq" id="WP_215353526.1">
    <property type="nucleotide sequence ID" value="NZ_BAAAFE010000001.1"/>
</dbReference>
<reference evidence="4" key="1">
    <citation type="journal article" date="2019" name="Int. J. Syst. Evol. Microbiol.">
        <title>The Global Catalogue of Microorganisms (GCM) 10K type strain sequencing project: providing services to taxonomists for standard genome sequencing and annotation.</title>
        <authorList>
            <consortium name="The Broad Institute Genomics Platform"/>
            <consortium name="The Broad Institute Genome Sequencing Center for Infectious Disease"/>
            <person name="Wu L."/>
            <person name="Ma J."/>
        </authorList>
    </citation>
    <scope>NUCLEOTIDE SEQUENCE [LARGE SCALE GENOMIC DNA]</scope>
    <source>
        <strain evidence="4">JCM 15910</strain>
    </source>
</reference>
<proteinExistence type="predicted"/>
<dbReference type="SMART" id="SM00450">
    <property type="entry name" value="RHOD"/>
    <property type="match status" value="1"/>
</dbReference>
<gene>
    <name evidence="3" type="ORF">GCM10009115_01110</name>
</gene>
<dbReference type="PROSITE" id="PS50206">
    <property type="entry name" value="RHODANESE_3"/>
    <property type="match status" value="1"/>
</dbReference>
<feature type="signal peptide" evidence="1">
    <location>
        <begin position="1"/>
        <end position="18"/>
    </location>
</feature>
<evidence type="ECO:0000313" key="4">
    <source>
        <dbReference type="Proteomes" id="UP001500738"/>
    </source>
</evidence>
<evidence type="ECO:0000313" key="3">
    <source>
        <dbReference type="EMBL" id="GAA0860855.1"/>
    </source>
</evidence>
<dbReference type="Pfam" id="PF00581">
    <property type="entry name" value="Rhodanese"/>
    <property type="match status" value="1"/>
</dbReference>
<dbReference type="InterPro" id="IPR001763">
    <property type="entry name" value="Rhodanese-like_dom"/>
</dbReference>
<dbReference type="InterPro" id="IPR036873">
    <property type="entry name" value="Rhodanese-like_dom_sf"/>
</dbReference>
<organism evidence="3 4">
    <name type="scientific">Sphingopyxis soli</name>
    <dbReference type="NCBI Taxonomy" id="592051"/>
    <lineage>
        <taxon>Bacteria</taxon>
        <taxon>Pseudomonadati</taxon>
        <taxon>Pseudomonadota</taxon>
        <taxon>Alphaproteobacteria</taxon>
        <taxon>Sphingomonadales</taxon>
        <taxon>Sphingomonadaceae</taxon>
        <taxon>Sphingopyxis</taxon>
    </lineage>
</organism>
<dbReference type="Gene3D" id="3.40.250.10">
    <property type="entry name" value="Rhodanese-like domain"/>
    <property type="match status" value="1"/>
</dbReference>
<feature type="domain" description="Rhodanese" evidence="2">
    <location>
        <begin position="55"/>
        <end position="108"/>
    </location>
</feature>
<name>A0ABN1LVF7_9SPHN</name>